<keyword evidence="4" id="KW-1185">Reference proteome</keyword>
<evidence type="ECO:0000313" key="3">
    <source>
        <dbReference type="Proteomes" id="UP000245464"/>
    </source>
</evidence>
<dbReference type="Proteomes" id="UP000249757">
    <property type="component" value="Unassembled WGS sequence"/>
</dbReference>
<evidence type="ECO:0000313" key="1">
    <source>
        <dbReference type="EMBL" id="KAF7570376.1"/>
    </source>
</evidence>
<protein>
    <submittedName>
        <fullName evidence="1">Uncharacterized protein</fullName>
    </submittedName>
</protein>
<reference evidence="2" key="3">
    <citation type="journal article" date="2022" name="bioRxiv">
        <title>A global pangenome for the wheat fungal pathogen Pyrenophora tritici-repentis and prediction of effector protein structural homology.</title>
        <authorList>
            <person name="Moolhuijzen P."/>
            <person name="See P.T."/>
            <person name="Shi G."/>
            <person name="Powell H.R."/>
            <person name="Cockram J."/>
            <person name="Jorgensen L.N."/>
            <person name="Benslimane H."/>
            <person name="Strelkov S.E."/>
            <person name="Turner J."/>
            <person name="Liu Z."/>
            <person name="Moffat C.S."/>
        </authorList>
    </citation>
    <scope>NUCLEOTIDE SEQUENCE</scope>
    <source>
        <strain evidence="2">86-124</strain>
    </source>
</reference>
<reference evidence="1 3" key="1">
    <citation type="journal article" date="2018" name="BMC Genomics">
        <title>Comparative genomics of the wheat fungal pathogen Pyrenophora tritici-repentis reveals chromosomal variations and genome plasticity.</title>
        <authorList>
            <person name="Moolhuijzen P."/>
            <person name="See P.T."/>
            <person name="Hane J.K."/>
            <person name="Shi G."/>
            <person name="Liu Z."/>
            <person name="Oliver R.P."/>
            <person name="Moffat C.S."/>
        </authorList>
    </citation>
    <scope>NUCLEOTIDE SEQUENCE [LARGE SCALE GENOMIC DNA]</scope>
    <source>
        <strain evidence="1">M4</strain>
    </source>
</reference>
<sequence>MTKFFNDMKTMNLTVLFEQQGLCTIPHIYSVLYQRTRTFAATVRSLVDRAPAMWAEAACLLVDWSVHVLRRREFGLERFLPSQRESLYWTLDDALLRICVDQWDPPKPTKSGTSSPSPSKANPWDTASAPIALSLSKAQELLPLWGEQELEHWGWDGAKAEWFEAGWFRRSRDFLRDSTRIHEIWRTMSRWGEGQLPAELANVIVEDVASFEDLPMGDLRAMYFPGKK</sequence>
<organism evidence="1 3">
    <name type="scientific">Pyrenophora tritici-repentis</name>
    <dbReference type="NCBI Taxonomy" id="45151"/>
    <lineage>
        <taxon>Eukaryota</taxon>
        <taxon>Fungi</taxon>
        <taxon>Dikarya</taxon>
        <taxon>Ascomycota</taxon>
        <taxon>Pezizomycotina</taxon>
        <taxon>Dothideomycetes</taxon>
        <taxon>Pleosporomycetidae</taxon>
        <taxon>Pleosporales</taxon>
        <taxon>Pleosporineae</taxon>
        <taxon>Pleosporaceae</taxon>
        <taxon>Pyrenophora</taxon>
    </lineage>
</organism>
<dbReference type="AlphaFoldDB" id="A0A2W1F503"/>
<name>A0A2W1F503_9PLEO</name>
<dbReference type="EMBL" id="NQIK02000005">
    <property type="protein sequence ID" value="KAF7570376.1"/>
    <property type="molecule type" value="Genomic_DNA"/>
</dbReference>
<accession>A0A2W1F503</accession>
<gene>
    <name evidence="2" type="ORF">Ptr86124_012757</name>
    <name evidence="1" type="ORF">PtrM4_103780</name>
</gene>
<dbReference type="Proteomes" id="UP000245464">
    <property type="component" value="Chromosome 5"/>
</dbReference>
<dbReference type="OrthoDB" id="3680815at2759"/>
<reference evidence="4" key="4">
    <citation type="journal article" date="2022" name="Microb. Genom.">
        <title>A global pangenome for the wheat fungal pathogen Pyrenophora tritici-repentis and prediction of effector protein structural homology.</title>
        <authorList>
            <person name="Moolhuijzen P.M."/>
            <person name="See P.T."/>
            <person name="Shi G."/>
            <person name="Powell H.R."/>
            <person name="Cockram J."/>
            <person name="Jorgensen L.N."/>
            <person name="Benslimane H."/>
            <person name="Strelkov S.E."/>
            <person name="Turner J."/>
            <person name="Liu Z."/>
            <person name="Moffat C.S."/>
        </authorList>
    </citation>
    <scope>NUCLEOTIDE SEQUENCE [LARGE SCALE GENOMIC DNA]</scope>
</reference>
<proteinExistence type="predicted"/>
<reference evidence="2" key="2">
    <citation type="submission" date="2021-05" db="EMBL/GenBank/DDBJ databases">
        <authorList>
            <person name="Moolhuijzen P.M."/>
            <person name="Moffat C.S."/>
        </authorList>
    </citation>
    <scope>NUCLEOTIDE SEQUENCE</scope>
    <source>
        <strain evidence="2">86-124</strain>
    </source>
</reference>
<evidence type="ECO:0000313" key="2">
    <source>
        <dbReference type="EMBL" id="KAI1508269.1"/>
    </source>
</evidence>
<comment type="caution">
    <text evidence="1">The sequence shown here is derived from an EMBL/GenBank/DDBJ whole genome shotgun (WGS) entry which is preliminary data.</text>
</comment>
<evidence type="ECO:0000313" key="4">
    <source>
        <dbReference type="Proteomes" id="UP000249757"/>
    </source>
</evidence>
<dbReference type="EMBL" id="NRDI02000027">
    <property type="protein sequence ID" value="KAI1508269.1"/>
    <property type="molecule type" value="Genomic_DNA"/>
</dbReference>